<evidence type="ECO:0000256" key="4">
    <source>
        <dbReference type="ARBA" id="ARBA00022692"/>
    </source>
</evidence>
<evidence type="ECO:0000259" key="8">
    <source>
        <dbReference type="Pfam" id="PF00924"/>
    </source>
</evidence>
<dbReference type="InterPro" id="IPR049142">
    <property type="entry name" value="MS_channel_1st"/>
</dbReference>
<dbReference type="Gene3D" id="3.30.70.100">
    <property type="match status" value="1"/>
</dbReference>
<dbReference type="EMBL" id="WEID01000008">
    <property type="protein sequence ID" value="KAB8139032.1"/>
    <property type="molecule type" value="Genomic_DNA"/>
</dbReference>
<keyword evidence="5 7" id="KW-1133">Transmembrane helix</keyword>
<dbReference type="InterPro" id="IPR045042">
    <property type="entry name" value="YnaI-like"/>
</dbReference>
<keyword evidence="12" id="KW-1185">Reference proteome</keyword>
<dbReference type="Gene3D" id="2.30.30.60">
    <property type="match status" value="1"/>
</dbReference>
<comment type="caution">
    <text evidence="11">The sequence shown here is derived from an EMBL/GenBank/DDBJ whole genome shotgun (WGS) entry which is preliminary data.</text>
</comment>
<dbReference type="OrthoDB" id="9809206at2"/>
<feature type="domain" description="Mechanosensitive ion channel MscS" evidence="8">
    <location>
        <begin position="182"/>
        <end position="248"/>
    </location>
</feature>
<evidence type="ECO:0000256" key="1">
    <source>
        <dbReference type="ARBA" id="ARBA00004651"/>
    </source>
</evidence>
<dbReference type="SUPFAM" id="SSF82861">
    <property type="entry name" value="Mechanosensitive channel protein MscS (YggB), transmembrane region"/>
    <property type="match status" value="1"/>
</dbReference>
<dbReference type="RefSeq" id="WP_153401208.1">
    <property type="nucleotide sequence ID" value="NZ_ML762424.1"/>
</dbReference>
<dbReference type="PANTHER" id="PTHR43634">
    <property type="entry name" value="OW CONDUCTANCE MECHANOSENSITIVE CHANNEL"/>
    <property type="match status" value="1"/>
</dbReference>
<dbReference type="Pfam" id="PF00924">
    <property type="entry name" value="MS_channel_2nd"/>
    <property type="match status" value="1"/>
</dbReference>
<evidence type="ECO:0000256" key="7">
    <source>
        <dbReference type="SAM" id="Phobius"/>
    </source>
</evidence>
<feature type="domain" description="Mechanosensitive ion channel transmembrane helices 2/3" evidence="10">
    <location>
        <begin position="139"/>
        <end position="180"/>
    </location>
</feature>
<evidence type="ECO:0000256" key="3">
    <source>
        <dbReference type="ARBA" id="ARBA00022475"/>
    </source>
</evidence>
<accession>A0A7C8GVU8</accession>
<dbReference type="InterPro" id="IPR011014">
    <property type="entry name" value="MscS_channel_TM-2"/>
</dbReference>
<proteinExistence type="inferred from homology"/>
<comment type="similarity">
    <text evidence="2">Belongs to the MscS (TC 1.A.23) family.</text>
</comment>
<feature type="transmembrane region" description="Helical" evidence="7">
    <location>
        <begin position="90"/>
        <end position="111"/>
    </location>
</feature>
<evidence type="ECO:0000313" key="11">
    <source>
        <dbReference type="EMBL" id="KAB8139032.1"/>
    </source>
</evidence>
<keyword evidence="6 7" id="KW-0472">Membrane</keyword>
<dbReference type="Pfam" id="PF21088">
    <property type="entry name" value="MS_channel_1st"/>
    <property type="match status" value="1"/>
</dbReference>
<evidence type="ECO:0000256" key="5">
    <source>
        <dbReference type="ARBA" id="ARBA00022989"/>
    </source>
</evidence>
<comment type="subcellular location">
    <subcellularLocation>
        <location evidence="1">Cell membrane</location>
        <topology evidence="1">Multi-pass membrane protein</topology>
    </subcellularLocation>
</comment>
<evidence type="ECO:0000256" key="2">
    <source>
        <dbReference type="ARBA" id="ARBA00008017"/>
    </source>
</evidence>
<dbReference type="GO" id="GO:0055085">
    <property type="term" value="P:transmembrane transport"/>
    <property type="evidence" value="ECO:0007669"/>
    <property type="project" value="InterPro"/>
</dbReference>
<reference evidence="11 12" key="1">
    <citation type="submission" date="2019-10" db="EMBL/GenBank/DDBJ databases">
        <title>Gracilibacillus sp. nov. isolated from rice seeds.</title>
        <authorList>
            <person name="He S."/>
        </authorList>
    </citation>
    <scope>NUCLEOTIDE SEQUENCE [LARGE SCALE GENOMIC DNA]</scope>
    <source>
        <strain evidence="11 12">TD8</strain>
    </source>
</reference>
<dbReference type="SUPFAM" id="SSF50182">
    <property type="entry name" value="Sm-like ribonucleoproteins"/>
    <property type="match status" value="1"/>
</dbReference>
<feature type="transmembrane region" description="Helical" evidence="7">
    <location>
        <begin position="159"/>
        <end position="179"/>
    </location>
</feature>
<dbReference type="GO" id="GO:0005886">
    <property type="term" value="C:plasma membrane"/>
    <property type="evidence" value="ECO:0007669"/>
    <property type="project" value="UniProtKB-SubCell"/>
</dbReference>
<dbReference type="PANTHER" id="PTHR43634:SF2">
    <property type="entry name" value="LOW CONDUCTANCE MECHANOSENSITIVE CHANNEL YNAI"/>
    <property type="match status" value="1"/>
</dbReference>
<keyword evidence="3" id="KW-1003">Cell membrane</keyword>
<feature type="transmembrane region" description="Helical" evidence="7">
    <location>
        <begin position="20"/>
        <end position="43"/>
    </location>
</feature>
<dbReference type="InterPro" id="IPR023408">
    <property type="entry name" value="MscS_beta-dom_sf"/>
</dbReference>
<feature type="domain" description="Mechanosensitive ion channel MscS C-terminal" evidence="9">
    <location>
        <begin position="255"/>
        <end position="341"/>
    </location>
</feature>
<gene>
    <name evidence="11" type="ORF">F9U64_02215</name>
</gene>
<name>A0A7C8GVU8_9BACI</name>
<dbReference type="AlphaFoldDB" id="A0A7C8GVU8"/>
<dbReference type="InterPro" id="IPR049278">
    <property type="entry name" value="MS_channel_C"/>
</dbReference>
<dbReference type="InterPro" id="IPR006685">
    <property type="entry name" value="MscS_channel_2nd"/>
</dbReference>
<keyword evidence="4 7" id="KW-0812">Transmembrane</keyword>
<dbReference type="Proteomes" id="UP000480246">
    <property type="component" value="Unassembled WGS sequence"/>
</dbReference>
<feature type="transmembrane region" description="Helical" evidence="7">
    <location>
        <begin position="132"/>
        <end position="153"/>
    </location>
</feature>
<sequence>MNWQFWNTISQENWIDIGISIGVILLFLILRKLFTKYVFYIIVKLTKKTKSEFLNQVVAAFERPLRWVFILIGVYIALDFFPYIDQHNQLLTQLLRAGYILLITWGLYNLSSNSSFFFMKLNSRTNIQIDKILIPFLSKAIRVIIVIISISVIAEVFGYKVSGLVAGLGIGGLAFALAAQEVVKNLFGGVVIITEKPFSIGEWIKTPTVEGIVEDINFRSTLIRTFADAVITIPNSTLSNEPITNWSKMGKRQISFNLGVEYSTPKDKLETVNNKIKEYLENHPEVHQETLFVRFTEFNHSSLDIMLYFFTKTTVWGEYLRIKEEINFKIMEILESEGVSIAFPSQTIYFNENSKHIVKNSSQSEE</sequence>
<evidence type="ECO:0000259" key="10">
    <source>
        <dbReference type="Pfam" id="PF21088"/>
    </source>
</evidence>
<dbReference type="Pfam" id="PF21082">
    <property type="entry name" value="MS_channel_3rd"/>
    <property type="match status" value="1"/>
</dbReference>
<dbReference type="Gene3D" id="1.10.287.1260">
    <property type="match status" value="1"/>
</dbReference>
<dbReference type="InterPro" id="IPR011066">
    <property type="entry name" value="MscS_channel_C_sf"/>
</dbReference>
<evidence type="ECO:0000313" key="12">
    <source>
        <dbReference type="Proteomes" id="UP000480246"/>
    </source>
</evidence>
<protein>
    <submittedName>
        <fullName evidence="11">Mechanosensitive ion channel family protein</fullName>
    </submittedName>
</protein>
<evidence type="ECO:0000259" key="9">
    <source>
        <dbReference type="Pfam" id="PF21082"/>
    </source>
</evidence>
<evidence type="ECO:0000256" key="6">
    <source>
        <dbReference type="ARBA" id="ARBA00023136"/>
    </source>
</evidence>
<organism evidence="11 12">
    <name type="scientific">Gracilibacillus oryzae</name>
    <dbReference type="NCBI Taxonomy" id="1672701"/>
    <lineage>
        <taxon>Bacteria</taxon>
        <taxon>Bacillati</taxon>
        <taxon>Bacillota</taxon>
        <taxon>Bacilli</taxon>
        <taxon>Bacillales</taxon>
        <taxon>Bacillaceae</taxon>
        <taxon>Gracilibacillus</taxon>
    </lineage>
</organism>
<dbReference type="InterPro" id="IPR010920">
    <property type="entry name" value="LSM_dom_sf"/>
</dbReference>
<feature type="transmembrane region" description="Helical" evidence="7">
    <location>
        <begin position="64"/>
        <end position="84"/>
    </location>
</feature>
<dbReference type="SUPFAM" id="SSF82689">
    <property type="entry name" value="Mechanosensitive channel protein MscS (YggB), C-terminal domain"/>
    <property type="match status" value="1"/>
</dbReference>